<comment type="caution">
    <text evidence="1">The sequence shown here is derived from an EMBL/GenBank/DDBJ whole genome shotgun (WGS) entry which is preliminary data.</text>
</comment>
<dbReference type="OrthoDB" id="2680218at2759"/>
<name>A0A1J8PXU5_9AGAM</name>
<proteinExistence type="predicted"/>
<evidence type="ECO:0000313" key="1">
    <source>
        <dbReference type="EMBL" id="OJA13637.1"/>
    </source>
</evidence>
<keyword evidence="2" id="KW-1185">Reference proteome</keyword>
<protein>
    <submittedName>
        <fullName evidence="1">Uncharacterized protein</fullName>
    </submittedName>
</protein>
<accession>A0A1J8PXU5</accession>
<dbReference type="AlphaFoldDB" id="A0A1J8PXU5"/>
<reference evidence="1 2" key="1">
    <citation type="submission" date="2016-03" db="EMBL/GenBank/DDBJ databases">
        <title>Comparative genomics of the ectomycorrhizal sister species Rhizopogon vinicolor and Rhizopogon vesiculosus (Basidiomycota: Boletales) reveals a divergence of the mating type B locus.</title>
        <authorList>
            <person name="Mujic A.B."/>
            <person name="Kuo A."/>
            <person name="Tritt A."/>
            <person name="Lipzen A."/>
            <person name="Chen C."/>
            <person name="Johnson J."/>
            <person name="Sharma A."/>
            <person name="Barry K."/>
            <person name="Grigoriev I.V."/>
            <person name="Spatafora J.W."/>
        </authorList>
    </citation>
    <scope>NUCLEOTIDE SEQUENCE [LARGE SCALE GENOMIC DNA]</scope>
    <source>
        <strain evidence="1 2">AM-OR11-056</strain>
    </source>
</reference>
<evidence type="ECO:0000313" key="2">
    <source>
        <dbReference type="Proteomes" id="UP000183567"/>
    </source>
</evidence>
<dbReference type="Proteomes" id="UP000183567">
    <property type="component" value="Unassembled WGS sequence"/>
</dbReference>
<gene>
    <name evidence="1" type="ORF">AZE42_09889</name>
</gene>
<dbReference type="EMBL" id="LVVM01004080">
    <property type="protein sequence ID" value="OJA13637.1"/>
    <property type="molecule type" value="Genomic_DNA"/>
</dbReference>
<organism evidence="1 2">
    <name type="scientific">Rhizopogon vesiculosus</name>
    <dbReference type="NCBI Taxonomy" id="180088"/>
    <lineage>
        <taxon>Eukaryota</taxon>
        <taxon>Fungi</taxon>
        <taxon>Dikarya</taxon>
        <taxon>Basidiomycota</taxon>
        <taxon>Agaricomycotina</taxon>
        <taxon>Agaricomycetes</taxon>
        <taxon>Agaricomycetidae</taxon>
        <taxon>Boletales</taxon>
        <taxon>Suillineae</taxon>
        <taxon>Rhizopogonaceae</taxon>
        <taxon>Rhizopogon</taxon>
    </lineage>
</organism>
<sequence length="201" mass="22154">MQSESTLLKFIDLLTDRLNRMFLNCLAAILATRQSGVTMGEGQYDSSVNFQATSGDGHADTYRLQQLTLQRIQLEGQLAEKSYGPFPPLQGSGGVSYPPLSTAIVPGIVGDADYRRSAVMTQNGTSSEQTLYQQPHPRVVQAGQKKVHCPVTGCTKVVRKDGLTRHVNETHFQVVKGYCTRCAKPFKRLDLKRKHEVACLG</sequence>